<evidence type="ECO:0000313" key="4">
    <source>
        <dbReference type="EMBL" id="GAG39691.1"/>
    </source>
</evidence>
<keyword evidence="2" id="KW-0175">Coiled coil</keyword>
<dbReference type="Pfam" id="PF01926">
    <property type="entry name" value="MMR_HSR1"/>
    <property type="match status" value="1"/>
</dbReference>
<dbReference type="InterPro" id="IPR027417">
    <property type="entry name" value="P-loop_NTPase"/>
</dbReference>
<dbReference type="InterPro" id="IPR006073">
    <property type="entry name" value="GTP-bd"/>
</dbReference>
<dbReference type="PROSITE" id="PS51710">
    <property type="entry name" value="G_OBG"/>
    <property type="match status" value="1"/>
</dbReference>
<feature type="coiled-coil region" evidence="2">
    <location>
        <begin position="2"/>
        <end position="29"/>
    </location>
</feature>
<dbReference type="InterPro" id="IPR045001">
    <property type="entry name" value="DRG"/>
</dbReference>
<dbReference type="NCBIfam" id="TIGR00231">
    <property type="entry name" value="small_GTP"/>
    <property type="match status" value="1"/>
</dbReference>
<dbReference type="InterPro" id="IPR031167">
    <property type="entry name" value="G_OBG"/>
</dbReference>
<proteinExistence type="predicted"/>
<dbReference type="PRINTS" id="PR00326">
    <property type="entry name" value="GTP1OBG"/>
</dbReference>
<feature type="non-terminal residue" evidence="4">
    <location>
        <position position="150"/>
    </location>
</feature>
<sequence length="150" mass="15959">MSEKVEDRIKELEERLANTKVNKATQKSINYTKAQLAKLREDLIRIASSKKGGGGGFGIKRTGDAQVAFIGFPSVGKSSLLNLLTEGNTNSKVAAYDFTTVTAIPGMMDIEEAKIQLIDLPGIILGAAAGKGRGKEVLAVVRSAELVLIL</sequence>
<comment type="caution">
    <text evidence="4">The sequence shown here is derived from an EMBL/GenBank/DDBJ whole genome shotgun (WGS) entry which is preliminary data.</text>
</comment>
<dbReference type="EMBL" id="BARS01043447">
    <property type="protein sequence ID" value="GAG39691.1"/>
    <property type="molecule type" value="Genomic_DNA"/>
</dbReference>
<keyword evidence="1" id="KW-0547">Nucleotide-binding</keyword>
<protein>
    <recommendedName>
        <fullName evidence="3">OBG-type G domain-containing protein</fullName>
    </recommendedName>
</protein>
<dbReference type="Gene3D" id="3.40.50.300">
    <property type="entry name" value="P-loop containing nucleotide triphosphate hydrolases"/>
    <property type="match status" value="1"/>
</dbReference>
<dbReference type="GO" id="GO:0005525">
    <property type="term" value="F:GTP binding"/>
    <property type="evidence" value="ECO:0007669"/>
    <property type="project" value="InterPro"/>
</dbReference>
<evidence type="ECO:0000256" key="1">
    <source>
        <dbReference type="ARBA" id="ARBA00022741"/>
    </source>
</evidence>
<dbReference type="SUPFAM" id="SSF52540">
    <property type="entry name" value="P-loop containing nucleoside triphosphate hydrolases"/>
    <property type="match status" value="1"/>
</dbReference>
<dbReference type="GO" id="GO:0003924">
    <property type="term" value="F:GTPase activity"/>
    <property type="evidence" value="ECO:0007669"/>
    <property type="project" value="InterPro"/>
</dbReference>
<feature type="domain" description="OBG-type G" evidence="3">
    <location>
        <begin position="65"/>
        <end position="150"/>
    </location>
</feature>
<dbReference type="PANTHER" id="PTHR43127">
    <property type="entry name" value="DEVELOPMENTALLY-REGULATED GTP-BINDING PROTEIN 2"/>
    <property type="match status" value="1"/>
</dbReference>
<organism evidence="4">
    <name type="scientific">marine sediment metagenome</name>
    <dbReference type="NCBI Taxonomy" id="412755"/>
    <lineage>
        <taxon>unclassified sequences</taxon>
        <taxon>metagenomes</taxon>
        <taxon>ecological metagenomes</taxon>
    </lineage>
</organism>
<evidence type="ECO:0000256" key="2">
    <source>
        <dbReference type="SAM" id="Coils"/>
    </source>
</evidence>
<accession>X0YSN2</accession>
<gene>
    <name evidence="4" type="ORF">S01H1_65775</name>
</gene>
<reference evidence="4" key="1">
    <citation type="journal article" date="2014" name="Front. Microbiol.">
        <title>High frequency of phylogenetically diverse reductive dehalogenase-homologous genes in deep subseafloor sedimentary metagenomes.</title>
        <authorList>
            <person name="Kawai M."/>
            <person name="Futagami T."/>
            <person name="Toyoda A."/>
            <person name="Takaki Y."/>
            <person name="Nishi S."/>
            <person name="Hori S."/>
            <person name="Arai W."/>
            <person name="Tsubouchi T."/>
            <person name="Morono Y."/>
            <person name="Uchiyama I."/>
            <person name="Ito T."/>
            <person name="Fujiyama A."/>
            <person name="Inagaki F."/>
            <person name="Takami H."/>
        </authorList>
    </citation>
    <scope>NUCLEOTIDE SEQUENCE</scope>
    <source>
        <strain evidence="4">Expedition CK06-06</strain>
    </source>
</reference>
<name>X0YSN2_9ZZZZ</name>
<dbReference type="AlphaFoldDB" id="X0YSN2"/>
<evidence type="ECO:0000259" key="3">
    <source>
        <dbReference type="PROSITE" id="PS51710"/>
    </source>
</evidence>
<dbReference type="InterPro" id="IPR005225">
    <property type="entry name" value="Small_GTP-bd"/>
</dbReference>